<dbReference type="Pfam" id="PF09113">
    <property type="entry name" value="N-glycanase_C"/>
    <property type="match status" value="1"/>
</dbReference>
<feature type="domain" description="Peptide-N-glycosidase F N-terminal" evidence="3">
    <location>
        <begin position="220"/>
        <end position="387"/>
    </location>
</feature>
<feature type="chain" id="PRO_5021308533" evidence="2">
    <location>
        <begin position="20"/>
        <end position="563"/>
    </location>
</feature>
<dbReference type="SUPFAM" id="SSF49742">
    <property type="entry name" value="PHM/PNGase F"/>
    <property type="match status" value="1"/>
</dbReference>
<dbReference type="InterPro" id="IPR014784">
    <property type="entry name" value="Cu2_ascorb_mOase-like_C"/>
</dbReference>
<dbReference type="GO" id="GO:0016715">
    <property type="term" value="F:oxidoreductase activity, acting on paired donors, with incorporation or reduction of molecular oxygen, reduced ascorbate as one donor, and incorporation of one atom of oxygen"/>
    <property type="evidence" value="ECO:0007669"/>
    <property type="project" value="InterPro"/>
</dbReference>
<evidence type="ECO:0000313" key="5">
    <source>
        <dbReference type="Proteomes" id="UP000298517"/>
    </source>
</evidence>
<dbReference type="InterPro" id="IPR015197">
    <property type="entry name" value="PngaseF_C"/>
</dbReference>
<dbReference type="OrthoDB" id="6281169at2"/>
<evidence type="ECO:0000256" key="2">
    <source>
        <dbReference type="SAM" id="SignalP"/>
    </source>
</evidence>
<feature type="signal peptide" evidence="2">
    <location>
        <begin position="1"/>
        <end position="19"/>
    </location>
</feature>
<keyword evidence="1" id="KW-1015">Disulfide bond</keyword>
<dbReference type="RefSeq" id="WP_134247148.1">
    <property type="nucleotide sequence ID" value="NZ_SNQI01000001.1"/>
</dbReference>
<evidence type="ECO:0000259" key="3">
    <source>
        <dbReference type="SMART" id="SM01290"/>
    </source>
</evidence>
<dbReference type="Proteomes" id="UP000298517">
    <property type="component" value="Unassembled WGS sequence"/>
</dbReference>
<comment type="caution">
    <text evidence="4">The sequence shown here is derived from an EMBL/GenBank/DDBJ whole genome shotgun (WGS) entry which is preliminary data.</text>
</comment>
<dbReference type="InterPro" id="IPR015196">
    <property type="entry name" value="PngaseF_N"/>
</dbReference>
<dbReference type="Pfam" id="PF22252">
    <property type="entry name" value="PNGase_F-II_N"/>
    <property type="match status" value="1"/>
</dbReference>
<dbReference type="Gene3D" id="2.60.120.230">
    <property type="match status" value="1"/>
</dbReference>
<proteinExistence type="predicted"/>
<dbReference type="EMBL" id="SNQI01000001">
    <property type="protein sequence ID" value="TEW77141.1"/>
    <property type="molecule type" value="Genomic_DNA"/>
</dbReference>
<keyword evidence="4" id="KW-0378">Hydrolase</keyword>
<keyword evidence="2" id="KW-0732">Signal</keyword>
<dbReference type="Gene3D" id="2.60.120.1570">
    <property type="entry name" value="Peptide-N-glycosidase F, N-terminal domain"/>
    <property type="match status" value="1"/>
</dbReference>
<organism evidence="4 5">
    <name type="scientific">Gramella jeungdoensis</name>
    <dbReference type="NCBI Taxonomy" id="708091"/>
    <lineage>
        <taxon>Bacteria</taxon>
        <taxon>Pseudomonadati</taxon>
        <taxon>Bacteroidota</taxon>
        <taxon>Flavobacteriia</taxon>
        <taxon>Flavobacteriales</taxon>
        <taxon>Flavobacteriaceae</taxon>
        <taxon>Christiangramia</taxon>
    </lineage>
</organism>
<evidence type="ECO:0000256" key="1">
    <source>
        <dbReference type="ARBA" id="ARBA00023157"/>
    </source>
</evidence>
<dbReference type="SMART" id="SM01290">
    <property type="entry name" value="N-glycanase_N"/>
    <property type="match status" value="1"/>
</dbReference>
<protein>
    <submittedName>
        <fullName evidence="4">Peptide-N-glycosidase</fullName>
    </submittedName>
</protein>
<gene>
    <name evidence="4" type="ORF">E2488_04645</name>
</gene>
<evidence type="ECO:0000313" key="4">
    <source>
        <dbReference type="EMBL" id="TEW77141.1"/>
    </source>
</evidence>
<dbReference type="InterPro" id="IPR008977">
    <property type="entry name" value="PHM/PNGase_F_dom_sf"/>
</dbReference>
<sequence length="563" mass="63918">MKIFLVFTTALFLSFTAIAQEDTTNNITKVEYKEYRNGKLNENSNLSFIFKNEIAYLSKSNDKIQSFIDFKNHQNIDVIHYKNSDYKTTTSFNNLLKPIYLDQTETILGYQCSKAEFSYFSNKIEVWYTNKSDVKGSPYKKYLPSKSALVLKIVINGNREIVASKIVKNSELTGAYYSIESSKEISEPEFEEFKIKSRYTTLSVFSDELINFDPSIKTTSIEDFNNKTYRFSNGSVILKRVKLPNSIKKNAQVYATLTNSSNGDAYDRTGTVFMIPVNDEKQNMLNGFLKGVDELPKLIDNKGGVYQGVISDEKYNSPIELMRFFTSFGIGHFNNLRVINNYPWRKEVVYKQDVSALIPTNQNEVWIGVFIGNYDKGGHKVSLDFDIYPSFEENEIGNRWIQPIFNTVNILEMSGQNYGRLFKNDTLKVTVTIPENIKNKKLLFTSTGHGGWGGGDEFNQKLNEVYVDGKLVYSVIPWRTDCATYRLSNPASGNFGNGQSSSDFSRSNWCPGTLTPPYIIPLSNLEPGKHIIEVVIKQGDDEGSSFNHWGVSGVLIGDENNLD</sequence>
<dbReference type="GO" id="GO:0016798">
    <property type="term" value="F:hydrolase activity, acting on glycosyl bonds"/>
    <property type="evidence" value="ECO:0007669"/>
    <property type="project" value="UniProtKB-KW"/>
</dbReference>
<dbReference type="Pfam" id="PF09112">
    <property type="entry name" value="N-glycanase_N"/>
    <property type="match status" value="1"/>
</dbReference>
<keyword evidence="5" id="KW-1185">Reference proteome</keyword>
<dbReference type="AlphaFoldDB" id="A0A4Y8AXB8"/>
<keyword evidence="4" id="KW-0326">Glycosidase</keyword>
<dbReference type="InterPro" id="IPR043022">
    <property type="entry name" value="PngaseF_N_sf"/>
</dbReference>
<reference evidence="4 5" key="1">
    <citation type="journal article" date="2011" name="J. Microbiol.">
        <title>Gramella jeungdoensis sp. nov., isolated from a solar saltern in Korea.</title>
        <authorList>
            <person name="Joung Y."/>
            <person name="Kim H."/>
            <person name="Jang T."/>
            <person name="Ahn T.S."/>
            <person name="Joh K."/>
        </authorList>
    </citation>
    <scope>NUCLEOTIDE SEQUENCE [LARGE SCALE GENOMIC DNA]</scope>
    <source>
        <strain evidence="4 5">KCTC 23123</strain>
    </source>
</reference>
<accession>A0A4Y8AXB8</accession>
<name>A0A4Y8AXB8_9FLAO</name>